<comment type="caution">
    <text evidence="3">The sequence shown here is derived from an EMBL/GenBank/DDBJ whole genome shotgun (WGS) entry which is preliminary data.</text>
</comment>
<dbReference type="InterPro" id="IPR047057">
    <property type="entry name" value="MerR_fam"/>
</dbReference>
<gene>
    <name evidence="3" type="ORF">GCM10011366_26420</name>
</gene>
<name>A0A917BSN4_9MICO</name>
<reference evidence="3" key="1">
    <citation type="journal article" date="2014" name="Int. J. Syst. Evol. Microbiol.">
        <title>Complete genome sequence of Corynebacterium casei LMG S-19264T (=DSM 44701T), isolated from a smear-ripened cheese.</title>
        <authorList>
            <consortium name="US DOE Joint Genome Institute (JGI-PGF)"/>
            <person name="Walter F."/>
            <person name="Albersmeier A."/>
            <person name="Kalinowski J."/>
            <person name="Ruckert C."/>
        </authorList>
    </citation>
    <scope>NUCLEOTIDE SEQUENCE</scope>
    <source>
        <strain evidence="3">CGMCC 1.12160</strain>
    </source>
</reference>
<dbReference type="Gene3D" id="1.10.1660.10">
    <property type="match status" value="1"/>
</dbReference>
<dbReference type="Proteomes" id="UP000605670">
    <property type="component" value="Unassembled WGS sequence"/>
</dbReference>
<dbReference type="InterPro" id="IPR009061">
    <property type="entry name" value="DNA-bd_dom_put_sf"/>
</dbReference>
<dbReference type="RefSeq" id="WP_229735264.1">
    <property type="nucleotide sequence ID" value="NZ_BAABKH010000014.1"/>
</dbReference>
<dbReference type="AlphaFoldDB" id="A0A917BSN4"/>
<dbReference type="SMART" id="SM00422">
    <property type="entry name" value="HTH_MERR"/>
    <property type="match status" value="1"/>
</dbReference>
<evidence type="ECO:0000313" key="3">
    <source>
        <dbReference type="EMBL" id="GGF57269.1"/>
    </source>
</evidence>
<dbReference type="InterPro" id="IPR000551">
    <property type="entry name" value="MerR-type_HTH_dom"/>
</dbReference>
<dbReference type="GO" id="GO:0003677">
    <property type="term" value="F:DNA binding"/>
    <property type="evidence" value="ECO:0007669"/>
    <property type="project" value="UniProtKB-KW"/>
</dbReference>
<dbReference type="PANTHER" id="PTHR30204">
    <property type="entry name" value="REDOX-CYCLING DRUG-SENSING TRANSCRIPTIONAL ACTIVATOR SOXR"/>
    <property type="match status" value="1"/>
</dbReference>
<accession>A0A917BSN4</accession>
<evidence type="ECO:0000259" key="2">
    <source>
        <dbReference type="PROSITE" id="PS50937"/>
    </source>
</evidence>
<keyword evidence="1" id="KW-0238">DNA-binding</keyword>
<feature type="domain" description="HTH merR-type" evidence="2">
    <location>
        <begin position="14"/>
        <end position="82"/>
    </location>
</feature>
<proteinExistence type="predicted"/>
<dbReference type="PROSITE" id="PS50937">
    <property type="entry name" value="HTH_MERR_2"/>
    <property type="match status" value="1"/>
</dbReference>
<dbReference type="PANTHER" id="PTHR30204:SF58">
    <property type="entry name" value="HTH-TYPE TRANSCRIPTIONAL REGULATOR YFMP"/>
    <property type="match status" value="1"/>
</dbReference>
<reference evidence="3" key="2">
    <citation type="submission" date="2020-09" db="EMBL/GenBank/DDBJ databases">
        <authorList>
            <person name="Sun Q."/>
            <person name="Zhou Y."/>
        </authorList>
    </citation>
    <scope>NUCLEOTIDE SEQUENCE</scope>
    <source>
        <strain evidence="3">CGMCC 1.12160</strain>
    </source>
</reference>
<organism evidence="3 4">
    <name type="scientific">Ornithinimicrobium tianjinense</name>
    <dbReference type="NCBI Taxonomy" id="1195761"/>
    <lineage>
        <taxon>Bacteria</taxon>
        <taxon>Bacillati</taxon>
        <taxon>Actinomycetota</taxon>
        <taxon>Actinomycetes</taxon>
        <taxon>Micrococcales</taxon>
        <taxon>Ornithinimicrobiaceae</taxon>
        <taxon>Ornithinimicrobium</taxon>
    </lineage>
</organism>
<evidence type="ECO:0000313" key="4">
    <source>
        <dbReference type="Proteomes" id="UP000605670"/>
    </source>
</evidence>
<dbReference type="EMBL" id="BMEM01000004">
    <property type="protein sequence ID" value="GGF57269.1"/>
    <property type="molecule type" value="Genomic_DNA"/>
</dbReference>
<protein>
    <recommendedName>
        <fullName evidence="2">HTH merR-type domain-containing protein</fullName>
    </recommendedName>
</protein>
<keyword evidence="4" id="KW-1185">Reference proteome</keyword>
<dbReference type="SUPFAM" id="SSF46955">
    <property type="entry name" value="Putative DNA-binding domain"/>
    <property type="match status" value="1"/>
</dbReference>
<evidence type="ECO:0000256" key="1">
    <source>
        <dbReference type="ARBA" id="ARBA00023125"/>
    </source>
</evidence>
<dbReference type="Pfam" id="PF13411">
    <property type="entry name" value="MerR_1"/>
    <property type="match status" value="1"/>
</dbReference>
<dbReference type="GO" id="GO:0003700">
    <property type="term" value="F:DNA-binding transcription factor activity"/>
    <property type="evidence" value="ECO:0007669"/>
    <property type="project" value="InterPro"/>
</dbReference>
<sequence>MTDEREVHDDARGVYGISVAAELVGMAVPSLRLYESYGLLEPDRTPGGTRRYSVNDLERLREIAELLEGGVNLTGISMILELREENARLDRENRRLSTPGPGGDGA</sequence>